<proteinExistence type="predicted"/>
<accession>A0ABU6YC32</accession>
<evidence type="ECO:0000313" key="3">
    <source>
        <dbReference type="EMBL" id="MED6207405.1"/>
    </source>
</evidence>
<feature type="region of interest" description="Disordered" evidence="1">
    <location>
        <begin position="121"/>
        <end position="145"/>
    </location>
</feature>
<dbReference type="Proteomes" id="UP001341840">
    <property type="component" value="Unassembled WGS sequence"/>
</dbReference>
<evidence type="ECO:0000256" key="1">
    <source>
        <dbReference type="SAM" id="MobiDB-lite"/>
    </source>
</evidence>
<sequence length="286" mass="31570">MTWQAVVPIVCFMYARMHHADRVKRQFGGEQQIPEDPVKLDGLLGASARREDQHWPTRHAVSYDAWRGRFAPEHQITITPTQYPAMPTHAYFEWWLDACRVQFLSPADALDDPRLDGLLDDVPATASQPRDRLSLPGDVSASTRQRRAFRPDIRRQACGGVGRGAGATPERPVGAIDSEEEAKYERQEDVAGVAGDGGATGTQARAAAAAAEHLAPIRAPPPVVGEDMSWILPITPFTWFRQHRSSIPSVRYAIFMGVSREPQRVRWFTASVSPAASASHHHPTAA</sequence>
<feature type="domain" description="Aminotransferase-like plant mobile" evidence="2">
    <location>
        <begin position="2"/>
        <end position="95"/>
    </location>
</feature>
<evidence type="ECO:0000313" key="4">
    <source>
        <dbReference type="Proteomes" id="UP001341840"/>
    </source>
</evidence>
<gene>
    <name evidence="3" type="ORF">PIB30_035506</name>
</gene>
<reference evidence="3 4" key="1">
    <citation type="journal article" date="2023" name="Plants (Basel)">
        <title>Bridging the Gap: Combining Genomics and Transcriptomics Approaches to Understand Stylosanthes scabra, an Orphan Legume from the Brazilian Caatinga.</title>
        <authorList>
            <person name="Ferreira-Neto J.R.C."/>
            <person name="da Silva M.D."/>
            <person name="Binneck E."/>
            <person name="de Melo N.F."/>
            <person name="da Silva R.H."/>
            <person name="de Melo A.L.T.M."/>
            <person name="Pandolfi V."/>
            <person name="Bustamante F.O."/>
            <person name="Brasileiro-Vidal A.C."/>
            <person name="Benko-Iseppon A.M."/>
        </authorList>
    </citation>
    <scope>NUCLEOTIDE SEQUENCE [LARGE SCALE GENOMIC DNA]</scope>
    <source>
        <tissue evidence="3">Leaves</tissue>
    </source>
</reference>
<dbReference type="Pfam" id="PF10536">
    <property type="entry name" value="PMD"/>
    <property type="match status" value="1"/>
</dbReference>
<dbReference type="InterPro" id="IPR019557">
    <property type="entry name" value="AminoTfrase-like_pln_mobile"/>
</dbReference>
<keyword evidence="4" id="KW-1185">Reference proteome</keyword>
<organism evidence="3 4">
    <name type="scientific">Stylosanthes scabra</name>
    <dbReference type="NCBI Taxonomy" id="79078"/>
    <lineage>
        <taxon>Eukaryota</taxon>
        <taxon>Viridiplantae</taxon>
        <taxon>Streptophyta</taxon>
        <taxon>Embryophyta</taxon>
        <taxon>Tracheophyta</taxon>
        <taxon>Spermatophyta</taxon>
        <taxon>Magnoliopsida</taxon>
        <taxon>eudicotyledons</taxon>
        <taxon>Gunneridae</taxon>
        <taxon>Pentapetalae</taxon>
        <taxon>rosids</taxon>
        <taxon>fabids</taxon>
        <taxon>Fabales</taxon>
        <taxon>Fabaceae</taxon>
        <taxon>Papilionoideae</taxon>
        <taxon>50 kb inversion clade</taxon>
        <taxon>dalbergioids sensu lato</taxon>
        <taxon>Dalbergieae</taxon>
        <taxon>Pterocarpus clade</taxon>
        <taxon>Stylosanthes</taxon>
    </lineage>
</organism>
<name>A0ABU6YC32_9FABA</name>
<comment type="caution">
    <text evidence="3">The sequence shown here is derived from an EMBL/GenBank/DDBJ whole genome shotgun (WGS) entry which is preliminary data.</text>
</comment>
<protein>
    <recommendedName>
        <fullName evidence="2">Aminotransferase-like plant mobile domain-containing protein</fullName>
    </recommendedName>
</protein>
<evidence type="ECO:0000259" key="2">
    <source>
        <dbReference type="Pfam" id="PF10536"/>
    </source>
</evidence>
<dbReference type="EMBL" id="JASCZI010241825">
    <property type="protein sequence ID" value="MED6207405.1"/>
    <property type="molecule type" value="Genomic_DNA"/>
</dbReference>